<proteinExistence type="predicted"/>
<sequence length="219" mass="25246">MRGRTKNSDLVTQIYESLRQDIIGLRIKPGEFFTERQISEIYNASPTSVRGALSLLKHDGLVKVFPHKGYMISEITLEDMHNLFQFRSVLENANIYYAAQYAEKEQLDHLELLAEGQETSLEPETHSNQTEPNTEFHLYLAQITGNPILLEQLINTIEKLQRLSWMGTPHKFTPASVDEHREIVKLIRTKQVAEAQALMRKHINQVFEIAVSKTLKKVF</sequence>
<reference evidence="5 6" key="1">
    <citation type="submission" date="2022-06" db="EMBL/GenBank/DDBJ databases">
        <title>Isolation of gut microbiota from human fecal samples.</title>
        <authorList>
            <person name="Pamer E.G."/>
            <person name="Barat B."/>
            <person name="Waligurski E."/>
            <person name="Medina S."/>
            <person name="Paddock L."/>
            <person name="Mostad J."/>
        </authorList>
    </citation>
    <scope>NUCLEOTIDE SEQUENCE [LARGE SCALE GENOMIC DNA]</scope>
    <source>
        <strain evidence="5 6">DFI.9.90</strain>
    </source>
</reference>
<keyword evidence="2" id="KW-0238">DNA-binding</keyword>
<evidence type="ECO:0000313" key="5">
    <source>
        <dbReference type="EMBL" id="MCQ4812851.1"/>
    </source>
</evidence>
<comment type="caution">
    <text evidence="5">The sequence shown here is derived from an EMBL/GenBank/DDBJ whole genome shotgun (WGS) entry which is preliminary data.</text>
</comment>
<dbReference type="SUPFAM" id="SSF46785">
    <property type="entry name" value="Winged helix' DNA-binding domain"/>
    <property type="match status" value="1"/>
</dbReference>
<dbReference type="InterPro" id="IPR000524">
    <property type="entry name" value="Tscrpt_reg_HTH_GntR"/>
</dbReference>
<dbReference type="EMBL" id="JANFYT010000001">
    <property type="protein sequence ID" value="MCQ4812851.1"/>
    <property type="molecule type" value="Genomic_DNA"/>
</dbReference>
<keyword evidence="3" id="KW-0804">Transcription</keyword>
<dbReference type="CDD" id="cd07377">
    <property type="entry name" value="WHTH_GntR"/>
    <property type="match status" value="1"/>
</dbReference>
<protein>
    <submittedName>
        <fullName evidence="5">GntR family transcriptional regulator</fullName>
    </submittedName>
</protein>
<evidence type="ECO:0000256" key="1">
    <source>
        <dbReference type="ARBA" id="ARBA00023015"/>
    </source>
</evidence>
<dbReference type="GO" id="GO:0003677">
    <property type="term" value="F:DNA binding"/>
    <property type="evidence" value="ECO:0007669"/>
    <property type="project" value="UniProtKB-KW"/>
</dbReference>
<dbReference type="AlphaFoldDB" id="A0AAW5JZI3"/>
<dbReference type="InterPro" id="IPR036390">
    <property type="entry name" value="WH_DNA-bd_sf"/>
</dbReference>
<keyword evidence="6" id="KW-1185">Reference proteome</keyword>
<dbReference type="PANTHER" id="PTHR43537">
    <property type="entry name" value="TRANSCRIPTIONAL REGULATOR, GNTR FAMILY"/>
    <property type="match status" value="1"/>
</dbReference>
<organism evidence="5 6">
    <name type="scientific">Cloacibacillus evryensis</name>
    <dbReference type="NCBI Taxonomy" id="508460"/>
    <lineage>
        <taxon>Bacteria</taxon>
        <taxon>Thermotogati</taxon>
        <taxon>Synergistota</taxon>
        <taxon>Synergistia</taxon>
        <taxon>Synergistales</taxon>
        <taxon>Synergistaceae</taxon>
        <taxon>Cloacibacillus</taxon>
    </lineage>
</organism>
<dbReference type="SUPFAM" id="SSF48008">
    <property type="entry name" value="GntR ligand-binding domain-like"/>
    <property type="match status" value="1"/>
</dbReference>
<dbReference type="InterPro" id="IPR036388">
    <property type="entry name" value="WH-like_DNA-bd_sf"/>
</dbReference>
<dbReference type="SMART" id="SM00895">
    <property type="entry name" value="FCD"/>
    <property type="match status" value="1"/>
</dbReference>
<dbReference type="SMART" id="SM00345">
    <property type="entry name" value="HTH_GNTR"/>
    <property type="match status" value="1"/>
</dbReference>
<accession>A0AAW5JZI3</accession>
<dbReference type="Gene3D" id="1.20.120.530">
    <property type="entry name" value="GntR ligand-binding domain-like"/>
    <property type="match status" value="1"/>
</dbReference>
<dbReference type="Gene3D" id="1.10.10.10">
    <property type="entry name" value="Winged helix-like DNA-binding domain superfamily/Winged helix DNA-binding domain"/>
    <property type="match status" value="1"/>
</dbReference>
<dbReference type="InterPro" id="IPR008920">
    <property type="entry name" value="TF_FadR/GntR_C"/>
</dbReference>
<dbReference type="Pfam" id="PF00392">
    <property type="entry name" value="GntR"/>
    <property type="match status" value="1"/>
</dbReference>
<dbReference type="InterPro" id="IPR011711">
    <property type="entry name" value="GntR_C"/>
</dbReference>
<gene>
    <name evidence="5" type="ORF">NE630_00260</name>
</gene>
<dbReference type="Proteomes" id="UP001205919">
    <property type="component" value="Unassembled WGS sequence"/>
</dbReference>
<dbReference type="PROSITE" id="PS50949">
    <property type="entry name" value="HTH_GNTR"/>
    <property type="match status" value="1"/>
</dbReference>
<evidence type="ECO:0000256" key="2">
    <source>
        <dbReference type="ARBA" id="ARBA00023125"/>
    </source>
</evidence>
<name>A0AAW5JZI3_9BACT</name>
<evidence type="ECO:0000259" key="4">
    <source>
        <dbReference type="PROSITE" id="PS50949"/>
    </source>
</evidence>
<dbReference type="RefSeq" id="WP_008711953.1">
    <property type="nucleotide sequence ID" value="NZ_CABKQM010000008.1"/>
</dbReference>
<dbReference type="GO" id="GO:0003700">
    <property type="term" value="F:DNA-binding transcription factor activity"/>
    <property type="evidence" value="ECO:0007669"/>
    <property type="project" value="InterPro"/>
</dbReference>
<dbReference type="Pfam" id="PF07729">
    <property type="entry name" value="FCD"/>
    <property type="match status" value="1"/>
</dbReference>
<keyword evidence="1" id="KW-0805">Transcription regulation</keyword>
<dbReference type="PANTHER" id="PTHR43537:SF45">
    <property type="entry name" value="GNTR FAMILY REGULATORY PROTEIN"/>
    <property type="match status" value="1"/>
</dbReference>
<feature type="domain" description="HTH gntR-type" evidence="4">
    <location>
        <begin position="8"/>
        <end position="75"/>
    </location>
</feature>
<evidence type="ECO:0000313" key="6">
    <source>
        <dbReference type="Proteomes" id="UP001205919"/>
    </source>
</evidence>
<evidence type="ECO:0000256" key="3">
    <source>
        <dbReference type="ARBA" id="ARBA00023163"/>
    </source>
</evidence>